<organism evidence="3 4">
    <name type="scientific">Mycobacterium vicinigordonae</name>
    <dbReference type="NCBI Taxonomy" id="1719132"/>
    <lineage>
        <taxon>Bacteria</taxon>
        <taxon>Bacillati</taxon>
        <taxon>Actinomycetota</taxon>
        <taxon>Actinomycetes</taxon>
        <taxon>Mycobacteriales</taxon>
        <taxon>Mycobacteriaceae</taxon>
        <taxon>Mycobacterium</taxon>
    </lineage>
</organism>
<evidence type="ECO:0000313" key="4">
    <source>
        <dbReference type="Proteomes" id="UP000510682"/>
    </source>
</evidence>
<gene>
    <name evidence="3" type="ORF">H0P51_24215</name>
</gene>
<reference evidence="3 4" key="2">
    <citation type="submission" date="2020-07" db="EMBL/GenBank/DDBJ databases">
        <authorList>
            <person name="Yu X."/>
        </authorList>
    </citation>
    <scope>NUCLEOTIDE SEQUENCE [LARGE SCALE GENOMIC DNA]</scope>
    <source>
        <strain evidence="4">24</strain>
    </source>
</reference>
<dbReference type="Proteomes" id="UP000510682">
    <property type="component" value="Chromosome"/>
</dbReference>
<protein>
    <submittedName>
        <fullName evidence="3">DUF4189 domain-containing protein</fullName>
    </submittedName>
</protein>
<reference evidence="4" key="1">
    <citation type="submission" date="2020-07" db="EMBL/GenBank/DDBJ databases">
        <title>Description of Mycobacterium gordonae subsp. intergordonae subsp.nov. and Mycobacterium gordonae subsp. gordonae subsp. nov.</title>
        <authorList>
            <person name="Yu X."/>
        </authorList>
    </citation>
    <scope>NUCLEOTIDE SEQUENCE [LARGE SCALE GENOMIC DNA]</scope>
    <source>
        <strain evidence="4">24</strain>
    </source>
</reference>
<sequence length="135" mass="14189">MTTRQRRRVALVFAGLVAALAMTMSLIQPAQARVHTETMPDNIPPLLTKYGAIAYSADGSSGKARRHVSKLGAEQLALSRCGAPSCIVVSTFTKCGAVAHDGTTYHGGIGLTRTAAELHAVSRLAGGWPVDWACN</sequence>
<feature type="chain" id="PRO_5028384761" evidence="1">
    <location>
        <begin position="33"/>
        <end position="135"/>
    </location>
</feature>
<keyword evidence="1" id="KW-0732">Signal</keyword>
<reference evidence="4" key="3">
    <citation type="submission" date="2023-07" db="EMBL/GenBank/DDBJ databases">
        <title>Description of Mycobacterium gordonae subsp. intergordonae subsp.nov. and Mycobacterium gordonae subsp. gordonae subsp. nov.</title>
        <authorList>
            <person name="Huang H."/>
        </authorList>
    </citation>
    <scope>NUCLEOTIDE SEQUENCE [LARGE SCALE GENOMIC DNA]</scope>
    <source>
        <strain evidence="4">24</strain>
    </source>
</reference>
<dbReference type="PROSITE" id="PS51318">
    <property type="entry name" value="TAT"/>
    <property type="match status" value="1"/>
</dbReference>
<accession>A0A7D6I6B1</accession>
<dbReference type="RefSeq" id="WP_180915353.1">
    <property type="nucleotide sequence ID" value="NZ_CP059165.1"/>
</dbReference>
<name>A0A7D6I6B1_9MYCO</name>
<feature type="signal peptide" evidence="1">
    <location>
        <begin position="1"/>
        <end position="32"/>
    </location>
</feature>
<dbReference type="KEGG" id="mgor:H0P51_24215"/>
<dbReference type="InterPro" id="IPR006311">
    <property type="entry name" value="TAT_signal"/>
</dbReference>
<evidence type="ECO:0000256" key="1">
    <source>
        <dbReference type="SAM" id="SignalP"/>
    </source>
</evidence>
<keyword evidence="4" id="KW-1185">Reference proteome</keyword>
<dbReference type="AlphaFoldDB" id="A0A7D6I6B1"/>
<dbReference type="Pfam" id="PF13827">
    <property type="entry name" value="DUF4189"/>
    <property type="match status" value="1"/>
</dbReference>
<proteinExistence type="predicted"/>
<evidence type="ECO:0000259" key="2">
    <source>
        <dbReference type="Pfam" id="PF13827"/>
    </source>
</evidence>
<dbReference type="EMBL" id="CP059165">
    <property type="protein sequence ID" value="QLL06776.1"/>
    <property type="molecule type" value="Genomic_DNA"/>
</dbReference>
<dbReference type="InterPro" id="IPR025240">
    <property type="entry name" value="DUF4189"/>
</dbReference>
<evidence type="ECO:0000313" key="3">
    <source>
        <dbReference type="EMBL" id="QLL06776.1"/>
    </source>
</evidence>
<feature type="domain" description="DUF4189" evidence="2">
    <location>
        <begin position="50"/>
        <end position="122"/>
    </location>
</feature>